<dbReference type="FunFam" id="3.30.40.10:FF:000037">
    <property type="entry name" value="Cdk-activating kinase assembly factor MAT1, centre"/>
    <property type="match status" value="1"/>
</dbReference>
<dbReference type="CDD" id="cd16573">
    <property type="entry name" value="RING-HC_TFB3-like"/>
    <property type="match status" value="1"/>
</dbReference>
<feature type="compositionally biased region" description="Polar residues" evidence="10">
    <location>
        <begin position="182"/>
        <end position="198"/>
    </location>
</feature>
<keyword evidence="6" id="KW-0539">Nucleus</keyword>
<organism evidence="12 13">
    <name type="scientific">Delitschia confertaspora ATCC 74209</name>
    <dbReference type="NCBI Taxonomy" id="1513339"/>
    <lineage>
        <taxon>Eukaryota</taxon>
        <taxon>Fungi</taxon>
        <taxon>Dikarya</taxon>
        <taxon>Ascomycota</taxon>
        <taxon>Pezizomycotina</taxon>
        <taxon>Dothideomycetes</taxon>
        <taxon>Pleosporomycetidae</taxon>
        <taxon>Pleosporales</taxon>
        <taxon>Delitschiaceae</taxon>
        <taxon>Delitschia</taxon>
    </lineage>
</organism>
<keyword evidence="5" id="KW-0862">Zinc</keyword>
<dbReference type="InterPro" id="IPR017907">
    <property type="entry name" value="Znf_RING_CS"/>
</dbReference>
<keyword evidence="13" id="KW-1185">Reference proteome</keyword>
<dbReference type="PROSITE" id="PS00518">
    <property type="entry name" value="ZF_RING_1"/>
    <property type="match status" value="1"/>
</dbReference>
<keyword evidence="12" id="KW-0418">Kinase</keyword>
<sequence>MSRPAQRVGATPTKRLAEDGGESPLSSGLRKLDLSSRSTNLSSASDICPVCKSSRYLNQNMKFLINPECYHKMCESCVDRIFSRGPAPCPIAGCKRTLRKVRFRDQTFEDLALEREVDIRRRIGKVFNKTQDDFETLKDYNNYLEIVEDCTWNLINKVDVEETEKRLQQFAAAQSQEEAEISGTSGTSTPRNYSTPDPSSRGLLKKSLGARHALDKSQSGASTPGANGDSDTLFTFKGLKKRIAPPPEKPYDPFGGWSTTPEYYVLQDFYDVGDWLNKSRDDPAHLAGGQDIRDFYTRALCDAFSGFGVFVEDEVAGRTPEDPVIATENAAVAAVSRDVNMDDVF</sequence>
<dbReference type="Pfam" id="PF06391">
    <property type="entry name" value="MAT1"/>
    <property type="match status" value="1"/>
</dbReference>
<evidence type="ECO:0000313" key="13">
    <source>
        <dbReference type="Proteomes" id="UP000799536"/>
    </source>
</evidence>
<dbReference type="OrthoDB" id="5963at2759"/>
<protein>
    <recommendedName>
        <fullName evidence="2">RNA polymerase II transcription factor B subunit 3</fullName>
    </recommendedName>
    <alternativeName>
        <fullName evidence="8">RNA polymerase II transcription factor B 38 kDa subunit</fullName>
    </alternativeName>
    <alternativeName>
        <fullName evidence="7">RNA polymerase II transcription factor B p38 subunit</fullName>
    </alternativeName>
</protein>
<evidence type="ECO:0000256" key="6">
    <source>
        <dbReference type="ARBA" id="ARBA00023242"/>
    </source>
</evidence>
<evidence type="ECO:0000259" key="11">
    <source>
        <dbReference type="PROSITE" id="PS50089"/>
    </source>
</evidence>
<evidence type="ECO:0000256" key="9">
    <source>
        <dbReference type="PROSITE-ProRule" id="PRU00175"/>
    </source>
</evidence>
<dbReference type="InterPro" id="IPR004575">
    <property type="entry name" value="MAT1/Tfb3"/>
</dbReference>
<feature type="region of interest" description="Disordered" evidence="10">
    <location>
        <begin position="1"/>
        <end position="30"/>
    </location>
</feature>
<dbReference type="SUPFAM" id="SSF57850">
    <property type="entry name" value="RING/U-box"/>
    <property type="match status" value="1"/>
</dbReference>
<dbReference type="GO" id="GO:0006357">
    <property type="term" value="P:regulation of transcription by RNA polymerase II"/>
    <property type="evidence" value="ECO:0007669"/>
    <property type="project" value="TreeGrafter"/>
</dbReference>
<dbReference type="GO" id="GO:0008270">
    <property type="term" value="F:zinc ion binding"/>
    <property type="evidence" value="ECO:0007669"/>
    <property type="project" value="UniProtKB-KW"/>
</dbReference>
<evidence type="ECO:0000256" key="1">
    <source>
        <dbReference type="ARBA" id="ARBA00004123"/>
    </source>
</evidence>
<keyword evidence="4 9" id="KW-0863">Zinc-finger</keyword>
<dbReference type="EMBL" id="ML994237">
    <property type="protein sequence ID" value="KAF2197423.1"/>
    <property type="molecule type" value="Genomic_DNA"/>
</dbReference>
<dbReference type="Pfam" id="PF17121">
    <property type="entry name" value="zf-C3HC4_5"/>
    <property type="match status" value="1"/>
</dbReference>
<dbReference type="GO" id="GO:0016301">
    <property type="term" value="F:kinase activity"/>
    <property type="evidence" value="ECO:0007669"/>
    <property type="project" value="UniProtKB-KW"/>
</dbReference>
<feature type="region of interest" description="Disordered" evidence="10">
    <location>
        <begin position="169"/>
        <end position="202"/>
    </location>
</feature>
<dbReference type="GO" id="GO:0070985">
    <property type="term" value="C:transcription factor TFIIK complex"/>
    <property type="evidence" value="ECO:0007669"/>
    <property type="project" value="UniProtKB-ARBA"/>
</dbReference>
<name>A0A9P4MRW9_9PLEO</name>
<accession>A0A9P4MRW9</accession>
<gene>
    <name evidence="12" type="ORF">GQ43DRAFT_444271</name>
</gene>
<dbReference type="GO" id="GO:0061575">
    <property type="term" value="F:cyclin-dependent protein serine/threonine kinase activator activity"/>
    <property type="evidence" value="ECO:0007669"/>
    <property type="project" value="InterPro"/>
</dbReference>
<evidence type="ECO:0000256" key="8">
    <source>
        <dbReference type="ARBA" id="ARBA00033277"/>
    </source>
</evidence>
<comment type="caution">
    <text evidence="12">The sequence shown here is derived from an EMBL/GenBank/DDBJ whole genome shotgun (WGS) entry which is preliminary data.</text>
</comment>
<evidence type="ECO:0000256" key="4">
    <source>
        <dbReference type="ARBA" id="ARBA00022771"/>
    </source>
</evidence>
<dbReference type="GO" id="GO:0006289">
    <property type="term" value="P:nucleotide-excision repair"/>
    <property type="evidence" value="ECO:0007669"/>
    <property type="project" value="InterPro"/>
</dbReference>
<keyword evidence="3" id="KW-0479">Metal-binding</keyword>
<dbReference type="InterPro" id="IPR015877">
    <property type="entry name" value="MAT1_centre"/>
</dbReference>
<dbReference type="InterPro" id="IPR001841">
    <property type="entry name" value="Znf_RING"/>
</dbReference>
<evidence type="ECO:0000256" key="3">
    <source>
        <dbReference type="ARBA" id="ARBA00022723"/>
    </source>
</evidence>
<evidence type="ECO:0000313" key="12">
    <source>
        <dbReference type="EMBL" id="KAF2197423.1"/>
    </source>
</evidence>
<dbReference type="NCBIfam" id="TIGR00570">
    <property type="entry name" value="cdk7"/>
    <property type="match status" value="1"/>
</dbReference>
<evidence type="ECO:0000256" key="7">
    <source>
        <dbReference type="ARBA" id="ARBA00029873"/>
    </source>
</evidence>
<dbReference type="Proteomes" id="UP000799536">
    <property type="component" value="Unassembled WGS sequence"/>
</dbReference>
<evidence type="ECO:0000256" key="5">
    <source>
        <dbReference type="ARBA" id="ARBA00022833"/>
    </source>
</evidence>
<dbReference type="PROSITE" id="PS50089">
    <property type="entry name" value="ZF_RING_2"/>
    <property type="match status" value="1"/>
</dbReference>
<dbReference type="PANTHER" id="PTHR12683:SF13">
    <property type="entry name" value="CDK-ACTIVATING KINASE ASSEMBLY FACTOR MAT1"/>
    <property type="match status" value="1"/>
</dbReference>
<evidence type="ECO:0000256" key="2">
    <source>
        <dbReference type="ARBA" id="ARBA00022257"/>
    </source>
</evidence>
<dbReference type="Gene3D" id="3.30.40.10">
    <property type="entry name" value="Zinc/RING finger domain, C3HC4 (zinc finger)"/>
    <property type="match status" value="1"/>
</dbReference>
<dbReference type="AlphaFoldDB" id="A0A9P4MRW9"/>
<proteinExistence type="predicted"/>
<dbReference type="InterPro" id="IPR013083">
    <property type="entry name" value="Znf_RING/FYVE/PHD"/>
</dbReference>
<feature type="domain" description="RING-type" evidence="11">
    <location>
        <begin position="48"/>
        <end position="91"/>
    </location>
</feature>
<keyword evidence="12" id="KW-0808">Transferase</keyword>
<comment type="subcellular location">
    <subcellularLocation>
        <location evidence="1">Nucleus</location>
    </subcellularLocation>
</comment>
<evidence type="ECO:0000256" key="10">
    <source>
        <dbReference type="SAM" id="MobiDB-lite"/>
    </source>
</evidence>
<reference evidence="12" key="1">
    <citation type="journal article" date="2020" name="Stud. Mycol.">
        <title>101 Dothideomycetes genomes: a test case for predicting lifestyles and emergence of pathogens.</title>
        <authorList>
            <person name="Haridas S."/>
            <person name="Albert R."/>
            <person name="Binder M."/>
            <person name="Bloem J."/>
            <person name="Labutti K."/>
            <person name="Salamov A."/>
            <person name="Andreopoulos B."/>
            <person name="Baker S."/>
            <person name="Barry K."/>
            <person name="Bills G."/>
            <person name="Bluhm B."/>
            <person name="Cannon C."/>
            <person name="Castanera R."/>
            <person name="Culley D."/>
            <person name="Daum C."/>
            <person name="Ezra D."/>
            <person name="Gonzalez J."/>
            <person name="Henrissat B."/>
            <person name="Kuo A."/>
            <person name="Liang C."/>
            <person name="Lipzen A."/>
            <person name="Lutzoni F."/>
            <person name="Magnuson J."/>
            <person name="Mondo S."/>
            <person name="Nolan M."/>
            <person name="Ohm R."/>
            <person name="Pangilinan J."/>
            <person name="Park H.-J."/>
            <person name="Ramirez L."/>
            <person name="Alfaro M."/>
            <person name="Sun H."/>
            <person name="Tritt A."/>
            <person name="Yoshinaga Y."/>
            <person name="Zwiers L.-H."/>
            <person name="Turgeon B."/>
            <person name="Goodwin S."/>
            <person name="Spatafora J."/>
            <person name="Crous P."/>
            <person name="Grigoriev I."/>
        </authorList>
    </citation>
    <scope>NUCLEOTIDE SEQUENCE</scope>
    <source>
        <strain evidence="12">ATCC 74209</strain>
    </source>
</reference>
<dbReference type="PANTHER" id="PTHR12683">
    <property type="entry name" value="CDK-ACTIVATING KINASE ASSEMBLY FACTOR MAT1"/>
    <property type="match status" value="1"/>
</dbReference>